<proteinExistence type="predicted"/>
<feature type="domain" description="HTH deoR-type" evidence="4">
    <location>
        <begin position="7"/>
        <end position="62"/>
    </location>
</feature>
<dbReference type="Pfam" id="PF08220">
    <property type="entry name" value="HTH_DeoR"/>
    <property type="match status" value="1"/>
</dbReference>
<dbReference type="RefSeq" id="WP_187761858.1">
    <property type="nucleotide sequence ID" value="NZ_CP061038.1"/>
</dbReference>
<gene>
    <name evidence="5" type="ORF">H3Z74_23445</name>
</gene>
<dbReference type="PROSITE" id="PS51000">
    <property type="entry name" value="HTH_DEOR_2"/>
    <property type="match status" value="1"/>
</dbReference>
<dbReference type="EMBL" id="CP061038">
    <property type="protein sequence ID" value="QNQ09547.1"/>
    <property type="molecule type" value="Genomic_DNA"/>
</dbReference>
<dbReference type="InterPro" id="IPR014036">
    <property type="entry name" value="DeoR-like_C"/>
</dbReference>
<organism evidence="5 6">
    <name type="scientific">Sphingomonas alpina</name>
    <dbReference type="NCBI Taxonomy" id="653931"/>
    <lineage>
        <taxon>Bacteria</taxon>
        <taxon>Pseudomonadati</taxon>
        <taxon>Pseudomonadota</taxon>
        <taxon>Alphaproteobacteria</taxon>
        <taxon>Sphingomonadales</taxon>
        <taxon>Sphingomonadaceae</taxon>
        <taxon>Sphingomonas</taxon>
    </lineage>
</organism>
<dbReference type="NCBIfam" id="NF040755">
    <property type="entry name" value="AgaR"/>
    <property type="match status" value="1"/>
</dbReference>
<dbReference type="PROSITE" id="PS00894">
    <property type="entry name" value="HTH_DEOR_1"/>
    <property type="match status" value="1"/>
</dbReference>
<dbReference type="Gene3D" id="3.40.50.1360">
    <property type="match status" value="1"/>
</dbReference>
<name>A0A7H0LIP4_9SPHN</name>
<keyword evidence="6" id="KW-1185">Reference proteome</keyword>
<dbReference type="InterPro" id="IPR050313">
    <property type="entry name" value="Carb_Metab_HTH_regulators"/>
</dbReference>
<dbReference type="InterPro" id="IPR036390">
    <property type="entry name" value="WH_DNA-bd_sf"/>
</dbReference>
<dbReference type="InterPro" id="IPR001034">
    <property type="entry name" value="DeoR_HTH"/>
</dbReference>
<dbReference type="SMART" id="SM01134">
    <property type="entry name" value="DeoRC"/>
    <property type="match status" value="1"/>
</dbReference>
<evidence type="ECO:0000259" key="4">
    <source>
        <dbReference type="PROSITE" id="PS51000"/>
    </source>
</evidence>
<dbReference type="PRINTS" id="PR00037">
    <property type="entry name" value="HTHLACR"/>
</dbReference>
<dbReference type="PANTHER" id="PTHR30363">
    <property type="entry name" value="HTH-TYPE TRANSCRIPTIONAL REGULATOR SRLR-RELATED"/>
    <property type="match status" value="1"/>
</dbReference>
<dbReference type="PANTHER" id="PTHR30363:SF44">
    <property type="entry name" value="AGA OPERON TRANSCRIPTIONAL REPRESSOR-RELATED"/>
    <property type="match status" value="1"/>
</dbReference>
<dbReference type="InterPro" id="IPR047779">
    <property type="entry name" value="AgaR-like"/>
</dbReference>
<dbReference type="AlphaFoldDB" id="A0A7H0LIP4"/>
<dbReference type="SUPFAM" id="SSF100950">
    <property type="entry name" value="NagB/RpiA/CoA transferase-like"/>
    <property type="match status" value="1"/>
</dbReference>
<reference evidence="5 6" key="1">
    <citation type="submission" date="2020-09" db="EMBL/GenBank/DDBJ databases">
        <title>Sphingomonas sp., a new species isolated from pork steak.</title>
        <authorList>
            <person name="Heidler von Heilborn D."/>
        </authorList>
    </citation>
    <scope>NUCLEOTIDE SEQUENCE [LARGE SCALE GENOMIC DNA]</scope>
    <source>
        <strain evidence="6">S8-3T</strain>
    </source>
</reference>
<evidence type="ECO:0000256" key="1">
    <source>
        <dbReference type="ARBA" id="ARBA00023015"/>
    </source>
</evidence>
<sequence>MSVTRDTSGRRQQITALVRERGSVQVVPLAERFGVSMQTIRKDLHYLAKRGIAERSYGGAIATDAVNVAAEPPVEAKRAINVDEKARIGALAAAMVMPGDSIVLDSGTTALQIALHLTDIDDVTVLTNDLDILCALAGKERINVVMLGGALRRRNRAFYGAQTESAFDDLHVDKLFLGVDGFDIERGITTHFEPEAVLNRKMVKAAGQVIAVTDQSKFGRVCLHRIMNVAEIDDLVTDAADAGMQAAADRLGFRLHIA</sequence>
<dbReference type="GO" id="GO:0003700">
    <property type="term" value="F:DNA-binding transcription factor activity"/>
    <property type="evidence" value="ECO:0007669"/>
    <property type="project" value="InterPro"/>
</dbReference>
<dbReference type="InterPro" id="IPR018356">
    <property type="entry name" value="Tscrpt_reg_HTH_DeoR_CS"/>
</dbReference>
<keyword evidence="3" id="KW-0804">Transcription</keyword>
<evidence type="ECO:0000313" key="6">
    <source>
        <dbReference type="Proteomes" id="UP000516148"/>
    </source>
</evidence>
<evidence type="ECO:0000256" key="2">
    <source>
        <dbReference type="ARBA" id="ARBA00023125"/>
    </source>
</evidence>
<dbReference type="KEGG" id="spap:H3Z74_23445"/>
<accession>A0A7H0LIP4</accession>
<protein>
    <submittedName>
        <fullName evidence="5">DeoR/GlpR transcriptional regulator</fullName>
    </submittedName>
</protein>
<dbReference type="GO" id="GO:0003677">
    <property type="term" value="F:DNA binding"/>
    <property type="evidence" value="ECO:0007669"/>
    <property type="project" value="UniProtKB-KW"/>
</dbReference>
<dbReference type="SUPFAM" id="SSF46785">
    <property type="entry name" value="Winged helix' DNA-binding domain"/>
    <property type="match status" value="1"/>
</dbReference>
<dbReference type="Gene3D" id="1.10.10.10">
    <property type="entry name" value="Winged helix-like DNA-binding domain superfamily/Winged helix DNA-binding domain"/>
    <property type="match status" value="1"/>
</dbReference>
<dbReference type="Pfam" id="PF00455">
    <property type="entry name" value="DeoRC"/>
    <property type="match status" value="1"/>
</dbReference>
<dbReference type="InterPro" id="IPR037171">
    <property type="entry name" value="NagB/RpiA_transferase-like"/>
</dbReference>
<dbReference type="Proteomes" id="UP000516148">
    <property type="component" value="Chromosome"/>
</dbReference>
<evidence type="ECO:0000313" key="5">
    <source>
        <dbReference type="EMBL" id="QNQ09547.1"/>
    </source>
</evidence>
<keyword evidence="1" id="KW-0805">Transcription regulation</keyword>
<keyword evidence="2" id="KW-0238">DNA-binding</keyword>
<evidence type="ECO:0000256" key="3">
    <source>
        <dbReference type="ARBA" id="ARBA00023163"/>
    </source>
</evidence>
<dbReference type="InterPro" id="IPR036388">
    <property type="entry name" value="WH-like_DNA-bd_sf"/>
</dbReference>
<dbReference type="SMART" id="SM00420">
    <property type="entry name" value="HTH_DEOR"/>
    <property type="match status" value="1"/>
</dbReference>